<dbReference type="InterPro" id="IPR013083">
    <property type="entry name" value="Znf_RING/FYVE/PHD"/>
</dbReference>
<dbReference type="Pfam" id="PF13920">
    <property type="entry name" value="zf-C3HC4_3"/>
    <property type="match status" value="1"/>
</dbReference>
<dbReference type="Pfam" id="PF00653">
    <property type="entry name" value="BIR"/>
    <property type="match status" value="1"/>
</dbReference>
<dbReference type="OrthoDB" id="6133193at2759"/>
<keyword evidence="7" id="KW-1185">Reference proteome</keyword>
<dbReference type="GO" id="GO:0005737">
    <property type="term" value="C:cytoplasm"/>
    <property type="evidence" value="ECO:0007669"/>
    <property type="project" value="TreeGrafter"/>
</dbReference>
<evidence type="ECO:0000256" key="4">
    <source>
        <dbReference type="PROSITE-ProRule" id="PRU00175"/>
    </source>
</evidence>
<comment type="similarity">
    <text evidence="1">Belongs to the IAP family.</text>
</comment>
<evidence type="ECO:0000313" key="7">
    <source>
        <dbReference type="Proteomes" id="UP000596742"/>
    </source>
</evidence>
<dbReference type="AlphaFoldDB" id="A0A8B6DLU0"/>
<keyword evidence="2 4" id="KW-0479">Metal-binding</keyword>
<dbReference type="GO" id="GO:0008270">
    <property type="term" value="F:zinc ion binding"/>
    <property type="evidence" value="ECO:0007669"/>
    <property type="project" value="UniProtKB-KW"/>
</dbReference>
<evidence type="ECO:0000256" key="3">
    <source>
        <dbReference type="ARBA" id="ARBA00022833"/>
    </source>
</evidence>
<dbReference type="CDD" id="cd00022">
    <property type="entry name" value="BIR"/>
    <property type="match status" value="1"/>
</dbReference>
<dbReference type="SMART" id="SM00184">
    <property type="entry name" value="RING"/>
    <property type="match status" value="1"/>
</dbReference>
<keyword evidence="3" id="KW-0862">Zinc</keyword>
<evidence type="ECO:0000256" key="2">
    <source>
        <dbReference type="ARBA" id="ARBA00022771"/>
    </source>
</evidence>
<dbReference type="PANTHER" id="PTHR10044">
    <property type="entry name" value="INHIBITOR OF APOPTOSIS"/>
    <property type="match status" value="1"/>
</dbReference>
<gene>
    <name evidence="6" type="ORF">MGAL_10B052610</name>
</gene>
<dbReference type="SMART" id="SM00238">
    <property type="entry name" value="BIR"/>
    <property type="match status" value="1"/>
</dbReference>
<sequence>MNRIVQCSTQESKSKAFTFTTKKSLADFGLESSVNFSGKLRGLEENRGVFNFESKTNISQNEGIDSGIQNQGKQHQTGIVGNRGLFAHTNEQTHEITEEKQTLLFTRKQIGDRNERRSTRAKFRSYSKLTIRKQSFIGWTSECMLQIWQFAMAGFFYKGFADIVACFECGLVHRQWQKDDDPVKIHIQLQPDCPYIMDLVAEGIQSCEDLQSFESNSCKENMEMNDECSGRNKVVTETSSISSQDSTTDERLQCKICLTNPLQITVQPCGHCSMCQSCYIHNRNENNRCPICRGPIQNTVRTFFP</sequence>
<dbReference type="EMBL" id="UYJE01003764">
    <property type="protein sequence ID" value="VDI22270.1"/>
    <property type="molecule type" value="Genomic_DNA"/>
</dbReference>
<comment type="caution">
    <text evidence="6">The sequence shown here is derived from an EMBL/GenBank/DDBJ whole genome shotgun (WGS) entry which is preliminary data.</text>
</comment>
<dbReference type="PROSITE" id="PS01282">
    <property type="entry name" value="BIR_REPEAT_1"/>
    <property type="match status" value="1"/>
</dbReference>
<evidence type="ECO:0000256" key="1">
    <source>
        <dbReference type="ARBA" id="ARBA00006672"/>
    </source>
</evidence>
<dbReference type="SUPFAM" id="SSF57924">
    <property type="entry name" value="Inhibitor of apoptosis (IAP) repeat"/>
    <property type="match status" value="1"/>
</dbReference>
<dbReference type="Proteomes" id="UP000596742">
    <property type="component" value="Unassembled WGS sequence"/>
</dbReference>
<dbReference type="PANTHER" id="PTHR10044:SF139">
    <property type="entry name" value="DEATH-ASSOCIATED INHIBITOR OF APOPTOSIS 2"/>
    <property type="match status" value="1"/>
</dbReference>
<dbReference type="PROSITE" id="PS50089">
    <property type="entry name" value="ZF_RING_2"/>
    <property type="match status" value="1"/>
</dbReference>
<organism evidence="6 7">
    <name type="scientific">Mytilus galloprovincialis</name>
    <name type="common">Mediterranean mussel</name>
    <dbReference type="NCBI Taxonomy" id="29158"/>
    <lineage>
        <taxon>Eukaryota</taxon>
        <taxon>Metazoa</taxon>
        <taxon>Spiralia</taxon>
        <taxon>Lophotrochozoa</taxon>
        <taxon>Mollusca</taxon>
        <taxon>Bivalvia</taxon>
        <taxon>Autobranchia</taxon>
        <taxon>Pteriomorphia</taxon>
        <taxon>Mytilida</taxon>
        <taxon>Mytiloidea</taxon>
        <taxon>Mytilidae</taxon>
        <taxon>Mytilinae</taxon>
        <taxon>Mytilus</taxon>
    </lineage>
</organism>
<accession>A0A8B6DLU0</accession>
<protein>
    <recommendedName>
        <fullName evidence="5">RING-type domain-containing protein</fullName>
    </recommendedName>
</protein>
<name>A0A8B6DLU0_MYTGA</name>
<dbReference type="InterPro" id="IPR001370">
    <property type="entry name" value="BIR_rpt"/>
</dbReference>
<dbReference type="InterPro" id="IPR050784">
    <property type="entry name" value="IAP"/>
</dbReference>
<dbReference type="Gene3D" id="1.10.1170.10">
    <property type="entry name" value="Inhibitor Of Apoptosis Protein (2mihbC-IAP-1), Chain A"/>
    <property type="match status" value="1"/>
</dbReference>
<dbReference type="GO" id="GO:0005634">
    <property type="term" value="C:nucleus"/>
    <property type="evidence" value="ECO:0007669"/>
    <property type="project" value="TreeGrafter"/>
</dbReference>
<keyword evidence="2 4" id="KW-0863">Zinc-finger</keyword>
<dbReference type="Gene3D" id="3.30.40.10">
    <property type="entry name" value="Zinc/RING finger domain, C3HC4 (zinc finger)"/>
    <property type="match status" value="1"/>
</dbReference>
<dbReference type="InterPro" id="IPR001841">
    <property type="entry name" value="Znf_RING"/>
</dbReference>
<evidence type="ECO:0000313" key="6">
    <source>
        <dbReference type="EMBL" id="VDI22270.1"/>
    </source>
</evidence>
<evidence type="ECO:0000259" key="5">
    <source>
        <dbReference type="PROSITE" id="PS50089"/>
    </source>
</evidence>
<dbReference type="PROSITE" id="PS50143">
    <property type="entry name" value="BIR_REPEAT_2"/>
    <property type="match status" value="1"/>
</dbReference>
<proteinExistence type="inferred from homology"/>
<feature type="domain" description="RING-type" evidence="5">
    <location>
        <begin position="254"/>
        <end position="293"/>
    </location>
</feature>
<reference evidence="6" key="1">
    <citation type="submission" date="2018-11" db="EMBL/GenBank/DDBJ databases">
        <authorList>
            <person name="Alioto T."/>
            <person name="Alioto T."/>
        </authorList>
    </citation>
    <scope>NUCLEOTIDE SEQUENCE</scope>
</reference>
<dbReference type="GO" id="GO:0051726">
    <property type="term" value="P:regulation of cell cycle"/>
    <property type="evidence" value="ECO:0007669"/>
    <property type="project" value="TreeGrafter"/>
</dbReference>